<dbReference type="SMART" id="SM00380">
    <property type="entry name" value="AP2"/>
    <property type="match status" value="2"/>
</dbReference>
<comment type="caution">
    <text evidence="7">The sequence shown here is derived from an EMBL/GenBank/DDBJ whole genome shotgun (WGS) entry which is preliminary data.</text>
</comment>
<keyword evidence="8" id="KW-1185">Reference proteome</keyword>
<protein>
    <recommendedName>
        <fullName evidence="6">AP2/ERF domain-containing protein</fullName>
    </recommendedName>
</protein>
<gene>
    <name evidence="7" type="ORF">POTOM_031892</name>
</gene>
<reference evidence="7" key="1">
    <citation type="journal article" date="2020" name="bioRxiv">
        <title>Hybrid origin of Populus tomentosa Carr. identified through genome sequencing and phylogenomic analysis.</title>
        <authorList>
            <person name="An X."/>
            <person name="Gao K."/>
            <person name="Chen Z."/>
            <person name="Li J."/>
            <person name="Yang X."/>
            <person name="Yang X."/>
            <person name="Zhou J."/>
            <person name="Guo T."/>
            <person name="Zhao T."/>
            <person name="Huang S."/>
            <person name="Miao D."/>
            <person name="Khan W.U."/>
            <person name="Rao P."/>
            <person name="Ye M."/>
            <person name="Lei B."/>
            <person name="Liao W."/>
            <person name="Wang J."/>
            <person name="Ji L."/>
            <person name="Li Y."/>
            <person name="Guo B."/>
            <person name="Mustafa N.S."/>
            <person name="Li S."/>
            <person name="Yun Q."/>
            <person name="Keller S.R."/>
            <person name="Mao J."/>
            <person name="Zhang R."/>
            <person name="Strauss S.H."/>
        </authorList>
    </citation>
    <scope>NUCLEOTIDE SEQUENCE</scope>
    <source>
        <strain evidence="7">GM15</strain>
        <tissue evidence="7">Leaf</tissue>
    </source>
</reference>
<dbReference type="GO" id="GO:0005634">
    <property type="term" value="C:nucleus"/>
    <property type="evidence" value="ECO:0007669"/>
    <property type="project" value="UniProtKB-SubCell"/>
</dbReference>
<dbReference type="PANTHER" id="PTHR32467">
    <property type="entry name" value="AP2-LIKE ETHYLENE-RESPONSIVE TRANSCRIPTION FACTOR"/>
    <property type="match status" value="1"/>
</dbReference>
<keyword evidence="2" id="KW-0805">Transcription regulation</keyword>
<keyword evidence="3" id="KW-0238">DNA-binding</keyword>
<keyword evidence="5" id="KW-0539">Nucleus</keyword>
<evidence type="ECO:0000313" key="8">
    <source>
        <dbReference type="Proteomes" id="UP000886885"/>
    </source>
</evidence>
<name>A0A8X7Z3E2_POPTO</name>
<organism evidence="7 8">
    <name type="scientific">Populus tomentosa</name>
    <name type="common">Chinese white poplar</name>
    <dbReference type="NCBI Taxonomy" id="118781"/>
    <lineage>
        <taxon>Eukaryota</taxon>
        <taxon>Viridiplantae</taxon>
        <taxon>Streptophyta</taxon>
        <taxon>Embryophyta</taxon>
        <taxon>Tracheophyta</taxon>
        <taxon>Spermatophyta</taxon>
        <taxon>Magnoliopsida</taxon>
        <taxon>eudicotyledons</taxon>
        <taxon>Gunneridae</taxon>
        <taxon>Pentapetalae</taxon>
        <taxon>rosids</taxon>
        <taxon>fabids</taxon>
        <taxon>Malpighiales</taxon>
        <taxon>Salicaceae</taxon>
        <taxon>Saliceae</taxon>
        <taxon>Populus</taxon>
    </lineage>
</organism>
<evidence type="ECO:0000256" key="4">
    <source>
        <dbReference type="ARBA" id="ARBA00023163"/>
    </source>
</evidence>
<dbReference type="AlphaFoldDB" id="A0A8X7Z3E2"/>
<dbReference type="EMBL" id="JAAWWB010000016">
    <property type="protein sequence ID" value="KAG6764423.1"/>
    <property type="molecule type" value="Genomic_DNA"/>
</dbReference>
<dbReference type="PROSITE" id="PS51032">
    <property type="entry name" value="AP2_ERF"/>
    <property type="match status" value="2"/>
</dbReference>
<evidence type="ECO:0000313" key="7">
    <source>
        <dbReference type="EMBL" id="KAG6764423.1"/>
    </source>
</evidence>
<evidence type="ECO:0000256" key="1">
    <source>
        <dbReference type="ARBA" id="ARBA00004123"/>
    </source>
</evidence>
<evidence type="ECO:0000256" key="2">
    <source>
        <dbReference type="ARBA" id="ARBA00023015"/>
    </source>
</evidence>
<dbReference type="Proteomes" id="UP000886885">
    <property type="component" value="Chromosome 8D"/>
</dbReference>
<evidence type="ECO:0000259" key="6">
    <source>
        <dbReference type="PROSITE" id="PS51032"/>
    </source>
</evidence>
<evidence type="ECO:0000256" key="3">
    <source>
        <dbReference type="ARBA" id="ARBA00023125"/>
    </source>
</evidence>
<dbReference type="GO" id="GO:0003700">
    <property type="term" value="F:DNA-binding transcription factor activity"/>
    <property type="evidence" value="ECO:0007669"/>
    <property type="project" value="InterPro"/>
</dbReference>
<dbReference type="InterPro" id="IPR001471">
    <property type="entry name" value="AP2/ERF_dom"/>
</dbReference>
<accession>A0A8X7Z3E2</accession>
<sequence length="273" mass="30979">MELTGNIGDHISPGRRRLCIIEERSGAYDEEESAARAYDLAALKYWGKPTFTNLPESDYKKEIERMKTVTIQEYLASLRRRSIGFSRGISKHRGVARHHQNGRWEARIGSVWEQVIFILALTVSSQEEAAHAYDIAAIEYRGTNAVTSFDFSTFIRWLKPEASPAAPQESKPTSEPLPMTTFSDHFPREKPTQLSIPQMDPSLMNSLNTPKHEVIFQRKKLPVRLLTKSSTPTALSLLLKSSIFVELVEKNLNTTYEENDSKNLRRIGNNITG</sequence>
<feature type="domain" description="AP2/ERF" evidence="6">
    <location>
        <begin position="91"/>
        <end position="150"/>
    </location>
</feature>
<dbReference type="PANTHER" id="PTHR32467:SF81">
    <property type="entry name" value="OS06G0145700 PROTEIN"/>
    <property type="match status" value="1"/>
</dbReference>
<feature type="domain" description="AP2/ERF" evidence="6">
    <location>
        <begin position="26"/>
        <end position="55"/>
    </location>
</feature>
<evidence type="ECO:0000256" key="5">
    <source>
        <dbReference type="ARBA" id="ARBA00023242"/>
    </source>
</evidence>
<proteinExistence type="predicted"/>
<dbReference type="CDD" id="cd00018">
    <property type="entry name" value="AP2"/>
    <property type="match status" value="1"/>
</dbReference>
<dbReference type="GO" id="GO:0003677">
    <property type="term" value="F:DNA binding"/>
    <property type="evidence" value="ECO:0007669"/>
    <property type="project" value="UniProtKB-KW"/>
</dbReference>
<dbReference type="OrthoDB" id="207175at2759"/>
<comment type="subcellular location">
    <subcellularLocation>
        <location evidence="1">Nucleus</location>
    </subcellularLocation>
</comment>
<keyword evidence="4" id="KW-0804">Transcription</keyword>